<sequence>MLKSVKNTILDIIRQADLLLLALCTVTSLFGVVMIYSATRYQGGLKCVIIQLCGLALGIVLYFVVSMVDLTEISKKWQWLLAFNLGFFLLLKTPLGVSANGNLAWLGVRGIPIQVQPAEVVKLTFILLLARQLVWMKGRGDMKSIPAVGLLAGNLLVTIGLYYAISSDMGSALVYVCIFACMAFAAGVALRWFALGIFGAGAGFYLLWELDKIPPYMKERFQVLVDHSLYPLGAGWQQTRSLMAIGGGRLTGQGLLHGAQTQSTSSVNLPFRHTDFIFAVIGEELGMLGCVLTLALLAAIVIRCIVAARNAKSQLDAYICVGVAGMLVFQIVSNVGMCLFVLPVVGLTLPFISYGGSSVVTLFIAMGMVSGIQKRSLPDRLR</sequence>
<dbReference type="KEGG" id="vcop:MM50RIKEN_07730"/>
<gene>
    <name evidence="7" type="ORF">MM50RIKEN_07730</name>
</gene>
<organism evidence="7 8">
    <name type="scientific">Vescimonas coprocola</name>
    <dbReference type="NCBI Taxonomy" id="2714355"/>
    <lineage>
        <taxon>Bacteria</taxon>
        <taxon>Bacillati</taxon>
        <taxon>Bacillota</taxon>
        <taxon>Clostridia</taxon>
        <taxon>Eubacteriales</taxon>
        <taxon>Oscillospiraceae</taxon>
        <taxon>Vescimonas</taxon>
    </lineage>
</organism>
<evidence type="ECO:0000256" key="2">
    <source>
        <dbReference type="ARBA" id="ARBA00022692"/>
    </source>
</evidence>
<dbReference type="GO" id="GO:0032153">
    <property type="term" value="C:cell division site"/>
    <property type="evidence" value="ECO:0007669"/>
    <property type="project" value="TreeGrafter"/>
</dbReference>
<comment type="subcellular location">
    <subcellularLocation>
        <location evidence="1">Membrane</location>
        <topology evidence="1">Multi-pass membrane protein</topology>
    </subcellularLocation>
</comment>
<dbReference type="GO" id="GO:0008360">
    <property type="term" value="P:regulation of cell shape"/>
    <property type="evidence" value="ECO:0007669"/>
    <property type="project" value="UniProtKB-KW"/>
</dbReference>
<keyword evidence="8" id="KW-1185">Reference proteome</keyword>
<accession>A0A810PZC1</accession>
<proteinExistence type="predicted"/>
<feature type="transmembrane region" description="Helical" evidence="6">
    <location>
        <begin position="43"/>
        <end position="65"/>
    </location>
</feature>
<feature type="transmembrane region" description="Helical" evidence="6">
    <location>
        <begin position="285"/>
        <end position="306"/>
    </location>
</feature>
<dbReference type="GO" id="GO:0051301">
    <property type="term" value="P:cell division"/>
    <property type="evidence" value="ECO:0007669"/>
    <property type="project" value="InterPro"/>
</dbReference>
<evidence type="ECO:0000256" key="4">
    <source>
        <dbReference type="ARBA" id="ARBA00022989"/>
    </source>
</evidence>
<evidence type="ECO:0000313" key="7">
    <source>
        <dbReference type="EMBL" id="BCK81010.1"/>
    </source>
</evidence>
<dbReference type="Proteomes" id="UP000681035">
    <property type="component" value="Chromosome"/>
</dbReference>
<dbReference type="Pfam" id="PF01098">
    <property type="entry name" value="FTSW_RODA_SPOVE"/>
    <property type="match status" value="1"/>
</dbReference>
<dbReference type="AlphaFoldDB" id="A0A810PZC1"/>
<feature type="transmembrane region" description="Helical" evidence="6">
    <location>
        <begin position="77"/>
        <end position="97"/>
    </location>
</feature>
<protein>
    <submittedName>
        <fullName evidence="7">Rod shape-determining protein RodA</fullName>
    </submittedName>
</protein>
<keyword evidence="3" id="KW-0133">Cell shape</keyword>
<feature type="transmembrane region" description="Helical" evidence="6">
    <location>
        <begin position="351"/>
        <end position="372"/>
    </location>
</feature>
<dbReference type="EMBL" id="AP023418">
    <property type="protein sequence ID" value="BCK81010.1"/>
    <property type="molecule type" value="Genomic_DNA"/>
</dbReference>
<name>A0A810PZC1_9FIRM</name>
<dbReference type="InterPro" id="IPR001182">
    <property type="entry name" value="FtsW/RodA"/>
</dbReference>
<feature type="transmembrane region" description="Helical" evidence="6">
    <location>
        <begin position="318"/>
        <end position="345"/>
    </location>
</feature>
<keyword evidence="5 6" id="KW-0472">Membrane</keyword>
<keyword evidence="4 6" id="KW-1133">Transmembrane helix</keyword>
<dbReference type="GO" id="GO:0015648">
    <property type="term" value="F:lipid-linked peptidoglycan transporter activity"/>
    <property type="evidence" value="ECO:0007669"/>
    <property type="project" value="TreeGrafter"/>
</dbReference>
<dbReference type="GO" id="GO:0005886">
    <property type="term" value="C:plasma membrane"/>
    <property type="evidence" value="ECO:0007669"/>
    <property type="project" value="TreeGrafter"/>
</dbReference>
<reference evidence="7" key="1">
    <citation type="submission" date="2020-09" db="EMBL/GenBank/DDBJ databases">
        <title>New species isolated from human feces.</title>
        <authorList>
            <person name="Kitahara M."/>
            <person name="Shigeno Y."/>
            <person name="Shime M."/>
            <person name="Matsumoto Y."/>
            <person name="Nakamura S."/>
            <person name="Motooka D."/>
            <person name="Fukuoka S."/>
            <person name="Nishikawa H."/>
            <person name="Benno Y."/>
        </authorList>
    </citation>
    <scope>NUCLEOTIDE SEQUENCE</scope>
    <source>
        <strain evidence="7">MM50</strain>
    </source>
</reference>
<feature type="transmembrane region" description="Helical" evidence="6">
    <location>
        <begin position="145"/>
        <end position="165"/>
    </location>
</feature>
<evidence type="ECO:0000256" key="5">
    <source>
        <dbReference type="ARBA" id="ARBA00023136"/>
    </source>
</evidence>
<dbReference type="PANTHER" id="PTHR30474">
    <property type="entry name" value="CELL CYCLE PROTEIN"/>
    <property type="match status" value="1"/>
</dbReference>
<evidence type="ECO:0000256" key="1">
    <source>
        <dbReference type="ARBA" id="ARBA00004141"/>
    </source>
</evidence>
<dbReference type="PANTHER" id="PTHR30474:SF1">
    <property type="entry name" value="PEPTIDOGLYCAN GLYCOSYLTRANSFERASE MRDB"/>
    <property type="match status" value="1"/>
</dbReference>
<evidence type="ECO:0000313" key="8">
    <source>
        <dbReference type="Proteomes" id="UP000681035"/>
    </source>
</evidence>
<keyword evidence="2 6" id="KW-0812">Transmembrane</keyword>
<evidence type="ECO:0000256" key="6">
    <source>
        <dbReference type="SAM" id="Phobius"/>
    </source>
</evidence>
<dbReference type="RefSeq" id="WP_213541822.1">
    <property type="nucleotide sequence ID" value="NZ_AP023418.1"/>
</dbReference>
<feature type="transmembrane region" description="Helical" evidence="6">
    <location>
        <begin position="172"/>
        <end position="205"/>
    </location>
</feature>
<evidence type="ECO:0000256" key="3">
    <source>
        <dbReference type="ARBA" id="ARBA00022960"/>
    </source>
</evidence>
<feature type="transmembrane region" description="Helical" evidence="6">
    <location>
        <begin position="18"/>
        <end position="37"/>
    </location>
</feature>